<feature type="chain" id="PRO_5040684242" description="DUF7729 domain-containing protein" evidence="2">
    <location>
        <begin position="17"/>
        <end position="311"/>
    </location>
</feature>
<feature type="signal peptide" evidence="2">
    <location>
        <begin position="1"/>
        <end position="16"/>
    </location>
</feature>
<dbReference type="Pfam" id="PF24855">
    <property type="entry name" value="DUF7729"/>
    <property type="match status" value="1"/>
</dbReference>
<dbReference type="PROSITE" id="PS51257">
    <property type="entry name" value="PROKAR_LIPOPROTEIN"/>
    <property type="match status" value="1"/>
</dbReference>
<keyword evidence="1" id="KW-0472">Membrane</keyword>
<keyword evidence="1" id="KW-0812">Transmembrane</keyword>
<dbReference type="Proteomes" id="UP000292957">
    <property type="component" value="Unassembled WGS sequence"/>
</dbReference>
<evidence type="ECO:0000259" key="3">
    <source>
        <dbReference type="Pfam" id="PF24855"/>
    </source>
</evidence>
<protein>
    <recommendedName>
        <fullName evidence="3">DUF7729 domain-containing protein</fullName>
    </recommendedName>
</protein>
<feature type="domain" description="DUF7729" evidence="3">
    <location>
        <begin position="27"/>
        <end position="167"/>
    </location>
</feature>
<name>A0A4Q9PZE5_9APHY</name>
<dbReference type="OrthoDB" id="5588482at2759"/>
<keyword evidence="6" id="KW-1185">Reference proteome</keyword>
<organism evidence="5 6">
    <name type="scientific">Dichomitus squalens</name>
    <dbReference type="NCBI Taxonomy" id="114155"/>
    <lineage>
        <taxon>Eukaryota</taxon>
        <taxon>Fungi</taxon>
        <taxon>Dikarya</taxon>
        <taxon>Basidiomycota</taxon>
        <taxon>Agaricomycotina</taxon>
        <taxon>Agaricomycetes</taxon>
        <taxon>Polyporales</taxon>
        <taxon>Polyporaceae</taxon>
        <taxon>Dichomitus</taxon>
    </lineage>
</organism>
<gene>
    <name evidence="5" type="ORF">BD310DRAFT_876032</name>
    <name evidence="4" type="ORF">BD311DRAFT_717668</name>
</gene>
<dbReference type="EMBL" id="ML143402">
    <property type="protein sequence ID" value="TBU31008.1"/>
    <property type="molecule type" value="Genomic_DNA"/>
</dbReference>
<dbReference type="Proteomes" id="UP000292082">
    <property type="component" value="Unassembled WGS sequence"/>
</dbReference>
<dbReference type="OMA" id="TTCTRNI"/>
<evidence type="ECO:0000256" key="1">
    <source>
        <dbReference type="SAM" id="Phobius"/>
    </source>
</evidence>
<proteinExistence type="predicted"/>
<keyword evidence="1" id="KW-1133">Transmembrane helix</keyword>
<evidence type="ECO:0000313" key="4">
    <source>
        <dbReference type="EMBL" id="TBU31008.1"/>
    </source>
</evidence>
<evidence type="ECO:0000256" key="2">
    <source>
        <dbReference type="SAM" id="SignalP"/>
    </source>
</evidence>
<feature type="transmembrane region" description="Helical" evidence="1">
    <location>
        <begin position="261"/>
        <end position="281"/>
    </location>
</feature>
<dbReference type="STRING" id="114155.A0A4Q9PZE5"/>
<dbReference type="EMBL" id="ML145108">
    <property type="protein sequence ID" value="TBU59970.1"/>
    <property type="molecule type" value="Genomic_DNA"/>
</dbReference>
<dbReference type="InterPro" id="IPR056146">
    <property type="entry name" value="DUF7729"/>
</dbReference>
<evidence type="ECO:0000313" key="5">
    <source>
        <dbReference type="EMBL" id="TBU59970.1"/>
    </source>
</evidence>
<evidence type="ECO:0000313" key="6">
    <source>
        <dbReference type="Proteomes" id="UP000292082"/>
    </source>
</evidence>
<reference evidence="5 6" key="1">
    <citation type="submission" date="2019-01" db="EMBL/GenBank/DDBJ databases">
        <title>Draft genome sequences of three monokaryotic isolates of the white-rot basidiomycete fungus Dichomitus squalens.</title>
        <authorList>
            <consortium name="DOE Joint Genome Institute"/>
            <person name="Lopez S.C."/>
            <person name="Andreopoulos B."/>
            <person name="Pangilinan J."/>
            <person name="Lipzen A."/>
            <person name="Riley R."/>
            <person name="Ahrendt S."/>
            <person name="Ng V."/>
            <person name="Barry K."/>
            <person name="Daum C."/>
            <person name="Grigoriev I.V."/>
            <person name="Hilden K.S."/>
            <person name="Makela M.R."/>
            <person name="de Vries R.P."/>
        </authorList>
    </citation>
    <scope>NUCLEOTIDE SEQUENCE [LARGE SCALE GENOMIC DNA]</scope>
    <source>
        <strain evidence="5 6">CBS 464.89</strain>
        <strain evidence="4">OM18370.1</strain>
    </source>
</reference>
<dbReference type="AlphaFoldDB" id="A0A4Q9PZE5"/>
<feature type="transmembrane region" description="Helical" evidence="1">
    <location>
        <begin position="288"/>
        <end position="310"/>
    </location>
</feature>
<keyword evidence="2" id="KW-0732">Signal</keyword>
<sequence length="311" mass="31248">MKTIAAVTIFASVALAQQASLIPSGISSSCETFFNTFDKDTTLTSCTSSLITATGAFAPTTNATATAPSASDAKTALTAVCAASSSCEESTIRSKLADFYQACTPELTTNQNNEVIRTYDVLYALTPLKNAICSKDDSGNFCVSTIASTTSQSASVLDNIAKAISVPVSSSSANARRDVAQVVASVAPNATTIANNNVLFLLLQPSLAKDSLCQTCTRNVITSYISFESSTPYAPGLASSVLLSGQSALYQAVQSTCGSSFLSGAVAAAAGLSGGIVGGASDSGASRAIFANSGIAGAIVAVAAMVLGTAL</sequence>
<accession>A0A4Q9PZE5</accession>